<reference evidence="1" key="1">
    <citation type="submission" date="2018-02" db="EMBL/GenBank/DDBJ databases">
        <title>Rhizophora mucronata_Transcriptome.</title>
        <authorList>
            <person name="Meera S.P."/>
            <person name="Sreeshan A."/>
            <person name="Augustine A."/>
        </authorList>
    </citation>
    <scope>NUCLEOTIDE SEQUENCE</scope>
    <source>
        <tissue evidence="1">Leaf</tissue>
    </source>
</reference>
<sequence length="47" mass="5055">MPLIPKKRVKTPEATTNTFVTGALLKPEGPPPFIFSIFFLLVLGGGI</sequence>
<evidence type="ECO:0000313" key="1">
    <source>
        <dbReference type="EMBL" id="MBX68642.1"/>
    </source>
</evidence>
<organism evidence="1">
    <name type="scientific">Rhizophora mucronata</name>
    <name type="common">Asiatic mangrove</name>
    <dbReference type="NCBI Taxonomy" id="61149"/>
    <lineage>
        <taxon>Eukaryota</taxon>
        <taxon>Viridiplantae</taxon>
        <taxon>Streptophyta</taxon>
        <taxon>Embryophyta</taxon>
        <taxon>Tracheophyta</taxon>
        <taxon>Spermatophyta</taxon>
        <taxon>Magnoliopsida</taxon>
        <taxon>eudicotyledons</taxon>
        <taxon>Gunneridae</taxon>
        <taxon>Pentapetalae</taxon>
        <taxon>rosids</taxon>
        <taxon>fabids</taxon>
        <taxon>Malpighiales</taxon>
        <taxon>Rhizophoraceae</taxon>
        <taxon>Rhizophora</taxon>
    </lineage>
</organism>
<name>A0A2P2QNP7_RHIMU</name>
<dbReference type="EMBL" id="GGEC01088158">
    <property type="protein sequence ID" value="MBX68642.1"/>
    <property type="molecule type" value="Transcribed_RNA"/>
</dbReference>
<proteinExistence type="predicted"/>
<accession>A0A2P2QNP7</accession>
<protein>
    <submittedName>
        <fullName evidence="1">Ubiquitin-associated domain-containing family protein</fullName>
    </submittedName>
</protein>
<dbReference type="AlphaFoldDB" id="A0A2P2QNP7"/>